<dbReference type="PROSITE" id="PS50086">
    <property type="entry name" value="TBC_RABGAP"/>
    <property type="match status" value="1"/>
</dbReference>
<evidence type="ECO:0000256" key="2">
    <source>
        <dbReference type="SAM" id="Phobius"/>
    </source>
</evidence>
<keyword evidence="1" id="KW-0343">GTPase activation</keyword>
<gene>
    <name evidence="4" type="ORF">GMARGA_LOCUS2184</name>
</gene>
<reference evidence="4 5" key="1">
    <citation type="submission" date="2021-06" db="EMBL/GenBank/DDBJ databases">
        <authorList>
            <person name="Kallberg Y."/>
            <person name="Tangrot J."/>
            <person name="Rosling A."/>
        </authorList>
    </citation>
    <scope>NUCLEOTIDE SEQUENCE [LARGE SCALE GENOMIC DNA]</scope>
    <source>
        <strain evidence="4 5">120-4 pot B 10/14</strain>
    </source>
</reference>
<dbReference type="Pfam" id="PF00566">
    <property type="entry name" value="RabGAP-TBC"/>
    <property type="match status" value="1"/>
</dbReference>
<dbReference type="InterPro" id="IPR035969">
    <property type="entry name" value="Rab-GAP_TBC_sf"/>
</dbReference>
<evidence type="ECO:0000256" key="1">
    <source>
        <dbReference type="ARBA" id="ARBA00022468"/>
    </source>
</evidence>
<feature type="domain" description="Rab-GAP TBC" evidence="3">
    <location>
        <begin position="52"/>
        <end position="285"/>
    </location>
</feature>
<accession>A0ABM8W1H6</accession>
<keyword evidence="2" id="KW-0812">Transmembrane</keyword>
<sequence>MSKKGKNTLRRRNVHNNKQAVDLKKRIIRINEAISKKDLSALRRLATTGPGLINDGLRRLCWPLLLHYKNHNVEVSQVTHKDEYQVSLDVNRSFVHFPKGLSDQEKKQKQSVLYEVIVGILRRQPNLSYYQGFHDVCSSLLEVLGKEGAIKAGENIAIHDLHDFSKVTRLFDFFIASNPLMALYLSARVVISRRKELLLLECDSAIIHGFLSKFPQEIDVDDLIFRTSQLYQKYPPHVLQEISGLLLAKTSSVNLYDEHWLILKADDTVDYSEANKILLLPSSERKPTHFDKSKKSDFFSNLNKTHVLTILFAASASIVAAVLIASRWFMRRVKLSMFTKNSSNHINSSENYSAYNNDQSRDALKSDIDFERADCNKVADLGRRQKHIESVIGSTPVPMSEFNFH</sequence>
<dbReference type="Gene3D" id="1.10.472.80">
    <property type="entry name" value="Ypt/Rab-GAP domain of gyp1p, domain 3"/>
    <property type="match status" value="1"/>
</dbReference>
<protein>
    <submittedName>
        <fullName evidence="4">3624_t:CDS:1</fullName>
    </submittedName>
</protein>
<keyword evidence="2" id="KW-0472">Membrane</keyword>
<proteinExistence type="predicted"/>
<dbReference type="EMBL" id="CAJVQB010000658">
    <property type="protein sequence ID" value="CAG8500680.1"/>
    <property type="molecule type" value="Genomic_DNA"/>
</dbReference>
<evidence type="ECO:0000313" key="5">
    <source>
        <dbReference type="Proteomes" id="UP000789901"/>
    </source>
</evidence>
<dbReference type="Proteomes" id="UP000789901">
    <property type="component" value="Unassembled WGS sequence"/>
</dbReference>
<keyword evidence="5" id="KW-1185">Reference proteome</keyword>
<name>A0ABM8W1H6_GIGMA</name>
<dbReference type="PANTHER" id="PTHR20913:SF7">
    <property type="entry name" value="RE60063P"/>
    <property type="match status" value="1"/>
</dbReference>
<dbReference type="InterPro" id="IPR045913">
    <property type="entry name" value="TBC20/Gyp8-like"/>
</dbReference>
<organism evidence="4 5">
    <name type="scientific">Gigaspora margarita</name>
    <dbReference type="NCBI Taxonomy" id="4874"/>
    <lineage>
        <taxon>Eukaryota</taxon>
        <taxon>Fungi</taxon>
        <taxon>Fungi incertae sedis</taxon>
        <taxon>Mucoromycota</taxon>
        <taxon>Glomeromycotina</taxon>
        <taxon>Glomeromycetes</taxon>
        <taxon>Diversisporales</taxon>
        <taxon>Gigasporaceae</taxon>
        <taxon>Gigaspora</taxon>
    </lineage>
</organism>
<dbReference type="Gene3D" id="1.10.8.1310">
    <property type="match status" value="1"/>
</dbReference>
<evidence type="ECO:0000313" key="4">
    <source>
        <dbReference type="EMBL" id="CAG8500680.1"/>
    </source>
</evidence>
<feature type="transmembrane region" description="Helical" evidence="2">
    <location>
        <begin position="307"/>
        <end position="330"/>
    </location>
</feature>
<dbReference type="InterPro" id="IPR000195">
    <property type="entry name" value="Rab-GAP-TBC_dom"/>
</dbReference>
<keyword evidence="2" id="KW-1133">Transmembrane helix</keyword>
<dbReference type="SUPFAM" id="SSF47923">
    <property type="entry name" value="Ypt/Rab-GAP domain of gyp1p"/>
    <property type="match status" value="1"/>
</dbReference>
<comment type="caution">
    <text evidence="4">The sequence shown here is derived from an EMBL/GenBank/DDBJ whole genome shotgun (WGS) entry which is preliminary data.</text>
</comment>
<dbReference type="PANTHER" id="PTHR20913">
    <property type="entry name" value="TBC1 DOMAIN FAMILY MEMBER 20/GTPASE"/>
    <property type="match status" value="1"/>
</dbReference>
<evidence type="ECO:0000259" key="3">
    <source>
        <dbReference type="PROSITE" id="PS50086"/>
    </source>
</evidence>